<dbReference type="InterPro" id="IPR007813">
    <property type="entry name" value="PilN"/>
</dbReference>
<dbReference type="AlphaFoldDB" id="A0A172WT46"/>
<dbReference type="Pfam" id="PF05137">
    <property type="entry name" value="PilN"/>
    <property type="match status" value="1"/>
</dbReference>
<name>A0A172WT46_STUST</name>
<keyword evidence="1" id="KW-0812">Transmembrane</keyword>
<evidence type="ECO:0000313" key="2">
    <source>
        <dbReference type="EMBL" id="ANF26688.1"/>
    </source>
</evidence>
<evidence type="ECO:0000313" key="3">
    <source>
        <dbReference type="Proteomes" id="UP000077787"/>
    </source>
</evidence>
<evidence type="ECO:0000256" key="1">
    <source>
        <dbReference type="SAM" id="Phobius"/>
    </source>
</evidence>
<keyword evidence="1" id="KW-1133">Transmembrane helix</keyword>
<dbReference type="Proteomes" id="UP000077787">
    <property type="component" value="Chromosome"/>
</dbReference>
<sequence length="201" mass="22470">MQNINLYQRERRSGGGPRPRQMQLGVVLVIAVLAIHGAWQGWKLHTAGQAAVLAEQQAGQAEARLDVVKADFREPTLDPRLPLQLAEREAENRELQRLADHLKTLDAQRSTGFSGLLQGLADRHPPQGLWLTRIRLQAGGDEMALQGLTQDQELLPLYLQSLGQSSAFSGREFARFDLQRDDSDLLQFRLSSQAVVEQDDE</sequence>
<keyword evidence="1" id="KW-0472">Membrane</keyword>
<dbReference type="OrthoDB" id="6876592at2"/>
<dbReference type="eggNOG" id="COG3166">
    <property type="taxonomic scope" value="Bacteria"/>
</dbReference>
<dbReference type="EMBL" id="CP015641">
    <property type="protein sequence ID" value="ANF26688.1"/>
    <property type="molecule type" value="Genomic_DNA"/>
</dbReference>
<dbReference type="RefSeq" id="WP_064482011.1">
    <property type="nucleotide sequence ID" value="NZ_CP015641.1"/>
</dbReference>
<gene>
    <name evidence="2" type="ORF">PS273GM_16815</name>
</gene>
<feature type="transmembrane region" description="Helical" evidence="1">
    <location>
        <begin position="21"/>
        <end position="39"/>
    </location>
</feature>
<accession>A0A172WT46</accession>
<reference evidence="2 3" key="1">
    <citation type="submission" date="2016-05" db="EMBL/GenBank/DDBJ databases">
        <title>Genome sequence of Pseudomonas stutzeri 273 and identification of the exopolysaccharide biosynthesis locus.</title>
        <authorList>
            <person name="Wu S."/>
            <person name="Sun C."/>
        </authorList>
    </citation>
    <scope>NUCLEOTIDE SEQUENCE [LARGE SCALE GENOMIC DNA]</scope>
    <source>
        <strain evidence="2 3">273</strain>
    </source>
</reference>
<proteinExistence type="predicted"/>
<organism evidence="2 3">
    <name type="scientific">Stutzerimonas stutzeri</name>
    <name type="common">Pseudomonas stutzeri</name>
    <dbReference type="NCBI Taxonomy" id="316"/>
    <lineage>
        <taxon>Bacteria</taxon>
        <taxon>Pseudomonadati</taxon>
        <taxon>Pseudomonadota</taxon>
        <taxon>Gammaproteobacteria</taxon>
        <taxon>Pseudomonadales</taxon>
        <taxon>Pseudomonadaceae</taxon>
        <taxon>Stutzerimonas</taxon>
    </lineage>
</organism>
<protein>
    <submittedName>
        <fullName evidence="2">MSHA biogenesis protein MshI</fullName>
    </submittedName>
</protein>